<dbReference type="EMBL" id="VFOM01000001">
    <property type="protein sequence ID" value="TQL47685.1"/>
    <property type="molecule type" value="Genomic_DNA"/>
</dbReference>
<protein>
    <recommendedName>
        <fullName evidence="4">Rho termination factor-like protein</fullName>
    </recommendedName>
</protein>
<evidence type="ECO:0008006" key="4">
    <source>
        <dbReference type="Google" id="ProtNLM"/>
    </source>
</evidence>
<keyword evidence="3" id="KW-1185">Reference proteome</keyword>
<dbReference type="Pfam" id="PF23855">
    <property type="entry name" value="DUF7218"/>
    <property type="match status" value="1"/>
</dbReference>
<evidence type="ECO:0000256" key="1">
    <source>
        <dbReference type="SAM" id="MobiDB-lite"/>
    </source>
</evidence>
<feature type="region of interest" description="Disordered" evidence="1">
    <location>
        <begin position="1"/>
        <end position="21"/>
    </location>
</feature>
<dbReference type="AlphaFoldDB" id="A0A542YHX7"/>
<name>A0A542YHX7_9MICO</name>
<sequence length="97" mass="10765">MTGGKDIAMTPRSKDSHLKKPEMYEELRDDGMSKQKAARISNAAAKEGASAVGRRGGEAGSYDDWTVPRLREKAKDIGLHGYSKWKKSKLIDELRNS</sequence>
<dbReference type="Proteomes" id="UP000317998">
    <property type="component" value="Unassembled WGS sequence"/>
</dbReference>
<organism evidence="2 3">
    <name type="scientific">Homoserinimonas aerilata</name>
    <dbReference type="NCBI Taxonomy" id="1162970"/>
    <lineage>
        <taxon>Bacteria</taxon>
        <taxon>Bacillati</taxon>
        <taxon>Actinomycetota</taxon>
        <taxon>Actinomycetes</taxon>
        <taxon>Micrococcales</taxon>
        <taxon>Microbacteriaceae</taxon>
        <taxon>Homoserinimonas</taxon>
    </lineage>
</organism>
<reference evidence="2 3" key="1">
    <citation type="submission" date="2019-06" db="EMBL/GenBank/DDBJ databases">
        <title>Sequencing the genomes of 1000 actinobacteria strains.</title>
        <authorList>
            <person name="Klenk H.-P."/>
        </authorList>
    </citation>
    <scope>NUCLEOTIDE SEQUENCE [LARGE SCALE GENOMIC DNA]</scope>
    <source>
        <strain evidence="2 3">DSM 26477</strain>
    </source>
</reference>
<accession>A0A542YHX7</accession>
<proteinExistence type="predicted"/>
<evidence type="ECO:0000313" key="2">
    <source>
        <dbReference type="EMBL" id="TQL47685.1"/>
    </source>
</evidence>
<feature type="region of interest" description="Disordered" evidence="1">
    <location>
        <begin position="39"/>
        <end position="63"/>
    </location>
</feature>
<dbReference type="InterPro" id="IPR055642">
    <property type="entry name" value="DUF7218"/>
</dbReference>
<feature type="compositionally biased region" description="Basic and acidic residues" evidence="1">
    <location>
        <begin position="12"/>
        <end position="21"/>
    </location>
</feature>
<evidence type="ECO:0000313" key="3">
    <source>
        <dbReference type="Proteomes" id="UP000317998"/>
    </source>
</evidence>
<gene>
    <name evidence="2" type="ORF">FB562_0751</name>
</gene>
<comment type="caution">
    <text evidence="2">The sequence shown here is derived from an EMBL/GenBank/DDBJ whole genome shotgun (WGS) entry which is preliminary data.</text>
</comment>